<comment type="catalytic activity">
    <reaction evidence="9">
        <text>N-terminal L-cysteinyl-[protein] + acetyl-CoA = N-terminal N(alpha)-acetyl-L-cysteinyl-[protein] + CoA + H(+)</text>
        <dbReference type="Rhea" id="RHEA:50512"/>
        <dbReference type="Rhea" id="RHEA-COMP:12707"/>
        <dbReference type="Rhea" id="RHEA-COMP:12708"/>
        <dbReference type="ChEBI" id="CHEBI:15378"/>
        <dbReference type="ChEBI" id="CHEBI:57287"/>
        <dbReference type="ChEBI" id="CHEBI:57288"/>
        <dbReference type="ChEBI" id="CHEBI:65250"/>
        <dbReference type="ChEBI" id="CHEBI:133372"/>
        <dbReference type="EC" id="2.3.1.255"/>
    </reaction>
</comment>
<dbReference type="Pfam" id="PF00583">
    <property type="entry name" value="Acetyltransf_1"/>
    <property type="match status" value="1"/>
</dbReference>
<evidence type="ECO:0000256" key="1">
    <source>
        <dbReference type="ARBA" id="ARBA00022679"/>
    </source>
</evidence>
<dbReference type="AlphaFoldDB" id="A0A7R8X6W9"/>
<dbReference type="GO" id="GO:1990190">
    <property type="term" value="F:protein-N-terminal-glutamate acetyltransferase activity"/>
    <property type="evidence" value="ECO:0007669"/>
    <property type="project" value="TreeGrafter"/>
</dbReference>
<keyword evidence="1" id="KW-0808">Transferase</keyword>
<reference evidence="12" key="1">
    <citation type="submission" date="2020-11" db="EMBL/GenBank/DDBJ databases">
        <authorList>
            <person name="Tran Van P."/>
        </authorList>
    </citation>
    <scope>NUCLEOTIDE SEQUENCE</scope>
</reference>
<evidence type="ECO:0000256" key="7">
    <source>
        <dbReference type="ARBA" id="ARBA00047954"/>
    </source>
</evidence>
<comment type="catalytic activity">
    <reaction evidence="5">
        <text>N-terminal L-seryl-[protein] + acetyl-CoA = N-terminal N(alpha)-acetyl-L-seryl-[protein] + CoA + H(+)</text>
        <dbReference type="Rhea" id="RHEA:50504"/>
        <dbReference type="Rhea" id="RHEA-COMP:12703"/>
        <dbReference type="Rhea" id="RHEA-COMP:12704"/>
        <dbReference type="ChEBI" id="CHEBI:15378"/>
        <dbReference type="ChEBI" id="CHEBI:57287"/>
        <dbReference type="ChEBI" id="CHEBI:57288"/>
        <dbReference type="ChEBI" id="CHEBI:64738"/>
        <dbReference type="ChEBI" id="CHEBI:83690"/>
        <dbReference type="EC" id="2.3.1.255"/>
    </reaction>
</comment>
<evidence type="ECO:0000256" key="6">
    <source>
        <dbReference type="ARBA" id="ARBA00047805"/>
    </source>
</evidence>
<name>A0A7R8X6W9_9CRUS</name>
<comment type="catalytic activity">
    <reaction evidence="6">
        <text>N-terminal L-valyl-[protein] + acetyl-CoA = N-terminal N(alpha)-acetyl-L-valyl-[protein] + CoA + H(+)</text>
        <dbReference type="Rhea" id="RHEA:50508"/>
        <dbReference type="Rhea" id="RHEA-COMP:12705"/>
        <dbReference type="Rhea" id="RHEA-COMP:12706"/>
        <dbReference type="ChEBI" id="CHEBI:15378"/>
        <dbReference type="ChEBI" id="CHEBI:57287"/>
        <dbReference type="ChEBI" id="CHEBI:57288"/>
        <dbReference type="ChEBI" id="CHEBI:64741"/>
        <dbReference type="ChEBI" id="CHEBI:133371"/>
        <dbReference type="EC" id="2.3.1.255"/>
    </reaction>
</comment>
<dbReference type="EMBL" id="LR900300">
    <property type="protein sequence ID" value="CAD7245123.1"/>
    <property type="molecule type" value="Genomic_DNA"/>
</dbReference>
<dbReference type="PANTHER" id="PTHR23091">
    <property type="entry name" value="N-TERMINAL ACETYLTRANSFERASE"/>
    <property type="match status" value="1"/>
</dbReference>
<dbReference type="InterPro" id="IPR000182">
    <property type="entry name" value="GNAT_dom"/>
</dbReference>
<evidence type="ECO:0000313" key="12">
    <source>
        <dbReference type="EMBL" id="CAD7245123.1"/>
    </source>
</evidence>
<dbReference type="Proteomes" id="UP000677054">
    <property type="component" value="Unassembled WGS sequence"/>
</dbReference>
<feature type="domain" description="N-acetyltransferase" evidence="11">
    <location>
        <begin position="14"/>
        <end position="166"/>
    </location>
</feature>
<keyword evidence="13" id="KW-1185">Reference proteome</keyword>
<dbReference type="CDD" id="cd04301">
    <property type="entry name" value="NAT_SF"/>
    <property type="match status" value="1"/>
</dbReference>
<dbReference type="GO" id="GO:0031415">
    <property type="term" value="C:NatA complex"/>
    <property type="evidence" value="ECO:0007669"/>
    <property type="project" value="InterPro"/>
</dbReference>
<evidence type="ECO:0000256" key="10">
    <source>
        <dbReference type="ARBA" id="ARBA00049434"/>
    </source>
</evidence>
<dbReference type="EMBL" id="CAJPEV010000783">
    <property type="protein sequence ID" value="CAG0888524.1"/>
    <property type="molecule type" value="Genomic_DNA"/>
</dbReference>
<dbReference type="Gene3D" id="3.40.630.30">
    <property type="match status" value="1"/>
</dbReference>
<proteinExistence type="inferred from homology"/>
<dbReference type="EC" id="2.3.1.255" evidence="4"/>
<evidence type="ECO:0000256" key="5">
    <source>
        <dbReference type="ARBA" id="ARBA00047491"/>
    </source>
</evidence>
<evidence type="ECO:0000256" key="2">
    <source>
        <dbReference type="ARBA" id="ARBA00023315"/>
    </source>
</evidence>
<sequence length="202" mass="23656">MNIRCAKMWMHSMWEYFLLQPEDLMNMQHCNLLCLPENYQMKYYFYHGLSWPQLSYVAEDEKGTIVGYVLAKMEEDSDDSDPHGHITSLAVKRSHRRLGLAQKLMDQTARAMVECFNAKYVSLHVRKSNRAALNLYTNTLNFSISEIEPKYYADGEDAYAMRRDLVSFAIQSSITPADKTTFFSVKGSEDKKKREEERRDYD</sequence>
<comment type="catalytic activity">
    <reaction evidence="7">
        <text>N-terminal glycyl-[protein] + acetyl-CoA = N-terminal N(alpha)-acetylglycyl-[protein] + CoA + H(+)</text>
        <dbReference type="Rhea" id="RHEA:50496"/>
        <dbReference type="Rhea" id="RHEA-COMP:12666"/>
        <dbReference type="Rhea" id="RHEA-COMP:12700"/>
        <dbReference type="ChEBI" id="CHEBI:15378"/>
        <dbReference type="ChEBI" id="CHEBI:57287"/>
        <dbReference type="ChEBI" id="CHEBI:57288"/>
        <dbReference type="ChEBI" id="CHEBI:64723"/>
        <dbReference type="ChEBI" id="CHEBI:133369"/>
        <dbReference type="EC" id="2.3.1.255"/>
    </reaction>
</comment>
<comment type="similarity">
    <text evidence="3">Belongs to the acetyltransferase family. ARD1 subfamily.</text>
</comment>
<evidence type="ECO:0000313" key="13">
    <source>
        <dbReference type="Proteomes" id="UP000677054"/>
    </source>
</evidence>
<dbReference type="InterPro" id="IPR016181">
    <property type="entry name" value="Acyl_CoA_acyltransferase"/>
</dbReference>
<comment type="catalytic activity">
    <reaction evidence="10">
        <text>N-terminal L-threonyl-[protein] + acetyl-CoA = N-terminal N(alpha)-acetyl-L-threonyl-[protein] + CoA + H(+)</text>
        <dbReference type="Rhea" id="RHEA:50516"/>
        <dbReference type="Rhea" id="RHEA-COMP:12709"/>
        <dbReference type="Rhea" id="RHEA-COMP:12710"/>
        <dbReference type="ChEBI" id="CHEBI:15378"/>
        <dbReference type="ChEBI" id="CHEBI:57287"/>
        <dbReference type="ChEBI" id="CHEBI:57288"/>
        <dbReference type="ChEBI" id="CHEBI:64739"/>
        <dbReference type="ChEBI" id="CHEBI:133375"/>
        <dbReference type="EC" id="2.3.1.255"/>
    </reaction>
</comment>
<dbReference type="GO" id="GO:1990189">
    <property type="term" value="F:protein N-terminal-serine acetyltransferase activity"/>
    <property type="evidence" value="ECO:0007669"/>
    <property type="project" value="TreeGrafter"/>
</dbReference>
<evidence type="ECO:0000256" key="4">
    <source>
        <dbReference type="ARBA" id="ARBA00026110"/>
    </source>
</evidence>
<accession>A0A7R8X6W9</accession>
<comment type="catalytic activity">
    <reaction evidence="8">
        <text>N-terminal L-alanyl-[protein] + acetyl-CoA = N-terminal N(alpha)-acetyl-L-alanyl-[protein] + CoA + H(+)</text>
        <dbReference type="Rhea" id="RHEA:50500"/>
        <dbReference type="Rhea" id="RHEA-COMP:12701"/>
        <dbReference type="Rhea" id="RHEA-COMP:12702"/>
        <dbReference type="ChEBI" id="CHEBI:15378"/>
        <dbReference type="ChEBI" id="CHEBI:57287"/>
        <dbReference type="ChEBI" id="CHEBI:57288"/>
        <dbReference type="ChEBI" id="CHEBI:64718"/>
        <dbReference type="ChEBI" id="CHEBI:83683"/>
        <dbReference type="EC" id="2.3.1.255"/>
    </reaction>
</comment>
<dbReference type="OrthoDB" id="25586at2759"/>
<dbReference type="PROSITE" id="PS51186">
    <property type="entry name" value="GNAT"/>
    <property type="match status" value="1"/>
</dbReference>
<evidence type="ECO:0000256" key="9">
    <source>
        <dbReference type="ARBA" id="ARBA00049266"/>
    </source>
</evidence>
<evidence type="ECO:0000259" key="11">
    <source>
        <dbReference type="PROSITE" id="PS51186"/>
    </source>
</evidence>
<dbReference type="PANTHER" id="PTHR23091:SF4">
    <property type="entry name" value="N-TERMINAL AMINO-ACID N(ALPHA)-ACETYLTRANSFERASE NATA"/>
    <property type="match status" value="1"/>
</dbReference>
<evidence type="ECO:0000256" key="8">
    <source>
        <dbReference type="ARBA" id="ARBA00048236"/>
    </source>
</evidence>
<dbReference type="SUPFAM" id="SSF55729">
    <property type="entry name" value="Acyl-CoA N-acyltransferases (Nat)"/>
    <property type="match status" value="1"/>
</dbReference>
<organism evidence="12">
    <name type="scientific">Darwinula stevensoni</name>
    <dbReference type="NCBI Taxonomy" id="69355"/>
    <lineage>
        <taxon>Eukaryota</taxon>
        <taxon>Metazoa</taxon>
        <taxon>Ecdysozoa</taxon>
        <taxon>Arthropoda</taxon>
        <taxon>Crustacea</taxon>
        <taxon>Oligostraca</taxon>
        <taxon>Ostracoda</taxon>
        <taxon>Podocopa</taxon>
        <taxon>Podocopida</taxon>
        <taxon>Darwinulocopina</taxon>
        <taxon>Darwinuloidea</taxon>
        <taxon>Darwinulidae</taxon>
        <taxon>Darwinula</taxon>
    </lineage>
</organism>
<evidence type="ECO:0000256" key="3">
    <source>
        <dbReference type="ARBA" id="ARBA00025786"/>
    </source>
</evidence>
<dbReference type="FunFam" id="3.40.630.30:FF:000101">
    <property type="entry name" value="N-alpha-acetyltransferase 10"/>
    <property type="match status" value="1"/>
</dbReference>
<keyword evidence="2" id="KW-0012">Acyltransferase</keyword>
<dbReference type="InterPro" id="IPR045047">
    <property type="entry name" value="Ard1-like"/>
</dbReference>
<protein>
    <recommendedName>
        <fullName evidence="4">N-terminal amino-acid N(alpha)-acetyltransferase NatA</fullName>
        <ecNumber evidence="4">2.3.1.255</ecNumber>
    </recommendedName>
</protein>
<gene>
    <name evidence="12" type="ORF">DSTB1V02_LOCUS4999</name>
</gene>